<dbReference type="RefSeq" id="WP_078975613.1">
    <property type="nucleotide sequence ID" value="NZ_MWQN01000001.1"/>
</dbReference>
<evidence type="ECO:0000313" key="4">
    <source>
        <dbReference type="Proteomes" id="UP000190037"/>
    </source>
</evidence>
<keyword evidence="1" id="KW-0812">Transmembrane</keyword>
<gene>
    <name evidence="3" type="ORF">B4N89_10450</name>
</gene>
<dbReference type="EMBL" id="MWQN01000001">
    <property type="protein sequence ID" value="OPC81313.1"/>
    <property type="molecule type" value="Genomic_DNA"/>
</dbReference>
<evidence type="ECO:0000259" key="2">
    <source>
        <dbReference type="Pfam" id="PF10756"/>
    </source>
</evidence>
<keyword evidence="4" id="KW-1185">Reference proteome</keyword>
<dbReference type="AlphaFoldDB" id="A0A1T3NWV2"/>
<comment type="caution">
    <text evidence="3">The sequence shown here is derived from an EMBL/GenBank/DDBJ whole genome shotgun (WGS) entry which is preliminary data.</text>
</comment>
<organism evidence="3 4">
    <name type="scientific">Embleya scabrispora</name>
    <dbReference type="NCBI Taxonomy" id="159449"/>
    <lineage>
        <taxon>Bacteria</taxon>
        <taxon>Bacillati</taxon>
        <taxon>Actinomycetota</taxon>
        <taxon>Actinomycetes</taxon>
        <taxon>Kitasatosporales</taxon>
        <taxon>Streptomycetaceae</taxon>
        <taxon>Embleya</taxon>
    </lineage>
</organism>
<accession>A0A1T3NWV2</accession>
<dbReference type="Proteomes" id="UP000190037">
    <property type="component" value="Unassembled WGS sequence"/>
</dbReference>
<dbReference type="Pfam" id="PF10756">
    <property type="entry name" value="bPH_6"/>
    <property type="match status" value="1"/>
</dbReference>
<protein>
    <recommendedName>
        <fullName evidence="2">Low molecular weight protein antigen 6 PH domain-containing protein</fullName>
    </recommendedName>
</protein>
<dbReference type="eggNOG" id="ENOG50332AI">
    <property type="taxonomic scope" value="Bacteria"/>
</dbReference>
<evidence type="ECO:0000256" key="1">
    <source>
        <dbReference type="SAM" id="Phobius"/>
    </source>
</evidence>
<feature type="domain" description="Low molecular weight protein antigen 6 PH" evidence="2">
    <location>
        <begin position="62"/>
        <end position="124"/>
    </location>
</feature>
<reference evidence="3 4" key="1">
    <citation type="submission" date="2017-03" db="EMBL/GenBank/DDBJ databases">
        <title>Draft genome sequence of Streptomyces scabrisporus NF3, endophyte isolated from Amphipterygium adstringens.</title>
        <authorList>
            <person name="Vazquez M."/>
            <person name="Ceapa C.D."/>
            <person name="Rodriguez Luna D."/>
            <person name="Sanchez Esquivel S."/>
        </authorList>
    </citation>
    <scope>NUCLEOTIDE SEQUENCE [LARGE SCALE GENOMIC DNA]</scope>
    <source>
        <strain evidence="3 4">NF3</strain>
    </source>
</reference>
<evidence type="ECO:0000313" key="3">
    <source>
        <dbReference type="EMBL" id="OPC81313.1"/>
    </source>
</evidence>
<proteinExistence type="predicted"/>
<name>A0A1T3NWV2_9ACTN</name>
<keyword evidence="1" id="KW-0472">Membrane</keyword>
<feature type="transmembrane region" description="Helical" evidence="1">
    <location>
        <begin position="43"/>
        <end position="65"/>
    </location>
</feature>
<keyword evidence="1" id="KW-1133">Transmembrane helix</keyword>
<dbReference type="STRING" id="159449.B4N89_10450"/>
<sequence>MSSDEDITTYRSRPAMAVGVLLIAVGLWMVIDTLIRGDGDTKWLAIAVVVFFAILVVALTLRSAVLVGPEQLVIRNPFRTIVVPWGAVERVRAEYSIEVRADDRSFHIWAIPVSLRERKRALRQQGRAAAEDPYGRGSAHDLPQLSHADQVVDDLRGMSEQFAKASTGPVRVHWSPEILGGLAVSGVASVLLGLL</sequence>
<dbReference type="InterPro" id="IPR019692">
    <property type="entry name" value="CFP-6_PH"/>
</dbReference>
<feature type="transmembrane region" description="Helical" evidence="1">
    <location>
        <begin position="12"/>
        <end position="31"/>
    </location>
</feature>